<accession>A9WMY5</accession>
<dbReference type="Gene3D" id="3.40.50.720">
    <property type="entry name" value="NAD(P)-binding Rossmann-like Domain"/>
    <property type="match status" value="1"/>
</dbReference>
<gene>
    <name evidence="2" type="ordered locus">RSal33209_1747</name>
</gene>
<name>A9WMY5_RENSM</name>
<dbReference type="EC" id="5.1.3.2" evidence="2"/>
<dbReference type="PANTHER" id="PTHR12126:SF11">
    <property type="entry name" value="NADH DEHYDROGENASE [UBIQUINONE] 1 ALPHA SUBCOMPLEX SUBUNIT 9, MITOCHONDRIAL"/>
    <property type="match status" value="1"/>
</dbReference>
<feature type="domain" description="NAD(P)-binding" evidence="1">
    <location>
        <begin position="7"/>
        <end position="115"/>
    </location>
</feature>
<dbReference type="eggNOG" id="COG0702">
    <property type="taxonomic scope" value="Bacteria"/>
</dbReference>
<dbReference type="STRING" id="288705.RSal33209_1747"/>
<dbReference type="RefSeq" id="WP_012245154.1">
    <property type="nucleotide sequence ID" value="NC_010168.1"/>
</dbReference>
<dbReference type="Proteomes" id="UP000002007">
    <property type="component" value="Chromosome"/>
</dbReference>
<dbReference type="InterPro" id="IPR051207">
    <property type="entry name" value="ComplexI_NDUFA9_subunit"/>
</dbReference>
<dbReference type="HOGENOM" id="CLU_007383_5_1_11"/>
<reference evidence="3" key="1">
    <citation type="journal article" date="2008" name="J. Bacteriol.">
        <title>Genome sequence of the fish pathogen Renibacterium salmoninarum suggests reductive evolution away from an environmental Arthrobacter ancestor.</title>
        <authorList>
            <person name="Wiens G.D."/>
            <person name="Rockey D.D."/>
            <person name="Wu Z."/>
            <person name="Chang J."/>
            <person name="Levy R."/>
            <person name="Crane S."/>
            <person name="Chen D.S."/>
            <person name="Capri G.R."/>
            <person name="Burnett J.R."/>
            <person name="Sudheesh P.S."/>
            <person name="Schipma M.J."/>
            <person name="Burd H."/>
            <person name="Bhattacharyya A."/>
            <person name="Rhodes L.D."/>
            <person name="Kaul R."/>
            <person name="Strom M.S."/>
        </authorList>
    </citation>
    <scope>NUCLEOTIDE SEQUENCE [LARGE SCALE GENOMIC DNA]</scope>
    <source>
        <strain evidence="3">ATCC 33209 / DSM 20767 / JCM 11484 / NBRC 15589 / NCIMB 2235</strain>
    </source>
</reference>
<dbReference type="InterPro" id="IPR016040">
    <property type="entry name" value="NAD(P)-bd_dom"/>
</dbReference>
<keyword evidence="3" id="KW-1185">Reference proteome</keyword>
<dbReference type="EMBL" id="CP000910">
    <property type="protein sequence ID" value="ABY23482.1"/>
    <property type="molecule type" value="Genomic_DNA"/>
</dbReference>
<dbReference type="GO" id="GO:0003978">
    <property type="term" value="F:UDP-glucose 4-epimerase activity"/>
    <property type="evidence" value="ECO:0007669"/>
    <property type="project" value="UniProtKB-EC"/>
</dbReference>
<dbReference type="KEGG" id="rsa:RSal33209_1747"/>
<dbReference type="InterPro" id="IPR036291">
    <property type="entry name" value="NAD(P)-bd_dom_sf"/>
</dbReference>
<dbReference type="GO" id="GO:0044877">
    <property type="term" value="F:protein-containing complex binding"/>
    <property type="evidence" value="ECO:0007669"/>
    <property type="project" value="TreeGrafter"/>
</dbReference>
<evidence type="ECO:0000313" key="2">
    <source>
        <dbReference type="EMBL" id="ABY23482.1"/>
    </source>
</evidence>
<dbReference type="PANTHER" id="PTHR12126">
    <property type="entry name" value="NADH-UBIQUINONE OXIDOREDUCTASE 39 KDA SUBUNIT-RELATED"/>
    <property type="match status" value="1"/>
</dbReference>
<dbReference type="SMR" id="A9WMY5"/>
<protein>
    <submittedName>
        <fullName evidence="2">UDP-glucose 4-epimerase</fullName>
        <ecNumber evidence="2">5.1.3.2</ecNumber>
    </submittedName>
</protein>
<dbReference type="AlphaFoldDB" id="A9WMY5"/>
<dbReference type="Pfam" id="PF13460">
    <property type="entry name" value="NAD_binding_10"/>
    <property type="match status" value="1"/>
</dbReference>
<proteinExistence type="predicted"/>
<sequence>MLIAVAGGTGTAGRAVVAEALARGHQVRILSRHRPLELASCVEHSVVDAFSGEGLADSLSGAAALVDTLDGKFGKAQKSLPGASARLLEAARSAAVPRAVLLSIIGSDQSSYSYYQTQAERASLYLADDVGAVVYATQFHQLVGSIFASIPGVIPVIAGASFQPVSVESVAVKILDAVEAGSVESDSGGSAAKVTRVAGPELLSMDELAAQWKAAGNRGLRLRMPLPGEFGRFLRSGKNLALDAAEPGQTFAQWLVARS</sequence>
<organism evidence="2 3">
    <name type="scientific">Renibacterium salmoninarum (strain ATCC 33209 / DSM 20767 / JCM 11484 / NBRC 15589 / NCIMB 2235)</name>
    <dbReference type="NCBI Taxonomy" id="288705"/>
    <lineage>
        <taxon>Bacteria</taxon>
        <taxon>Bacillati</taxon>
        <taxon>Actinomycetota</taxon>
        <taxon>Actinomycetes</taxon>
        <taxon>Micrococcales</taxon>
        <taxon>Micrococcaceae</taxon>
        <taxon>Renibacterium</taxon>
    </lineage>
</organism>
<evidence type="ECO:0000313" key="3">
    <source>
        <dbReference type="Proteomes" id="UP000002007"/>
    </source>
</evidence>
<keyword evidence="2" id="KW-0413">Isomerase</keyword>
<dbReference type="SUPFAM" id="SSF51735">
    <property type="entry name" value="NAD(P)-binding Rossmann-fold domains"/>
    <property type="match status" value="1"/>
</dbReference>
<evidence type="ECO:0000259" key="1">
    <source>
        <dbReference type="Pfam" id="PF13460"/>
    </source>
</evidence>